<evidence type="ECO:0000313" key="1">
    <source>
        <dbReference type="EMBL" id="KKK53872.1"/>
    </source>
</evidence>
<reference evidence="1" key="1">
    <citation type="journal article" date="2015" name="Nature">
        <title>Complex archaea that bridge the gap between prokaryotes and eukaryotes.</title>
        <authorList>
            <person name="Spang A."/>
            <person name="Saw J.H."/>
            <person name="Jorgensen S.L."/>
            <person name="Zaremba-Niedzwiedzka K."/>
            <person name="Martijn J."/>
            <person name="Lind A.E."/>
            <person name="van Eijk R."/>
            <person name="Schleper C."/>
            <person name="Guy L."/>
            <person name="Ettema T.J."/>
        </authorList>
    </citation>
    <scope>NUCLEOTIDE SEQUENCE</scope>
</reference>
<dbReference type="AlphaFoldDB" id="A0A0F8WAS6"/>
<comment type="caution">
    <text evidence="1">The sequence shown here is derived from an EMBL/GenBank/DDBJ whole genome shotgun (WGS) entry which is preliminary data.</text>
</comment>
<sequence>MNFSEYYNRWVKPYVPDKGDNLLECEGQLRQLLQAEISDAKFKQAENFEIIRKESIKTAKIVGNREGKKAERERLIKIMYDYGQICEEELKCDNCRKMLEEIHSRED</sequence>
<proteinExistence type="predicted"/>
<name>A0A0F8WAS6_9ZZZZ</name>
<dbReference type="EMBL" id="LAZR01066288">
    <property type="protein sequence ID" value="KKK53872.1"/>
    <property type="molecule type" value="Genomic_DNA"/>
</dbReference>
<gene>
    <name evidence="1" type="ORF">LCGC14_3090420</name>
</gene>
<protein>
    <submittedName>
        <fullName evidence="1">Uncharacterized protein</fullName>
    </submittedName>
</protein>
<accession>A0A0F8WAS6</accession>
<organism evidence="1">
    <name type="scientific">marine sediment metagenome</name>
    <dbReference type="NCBI Taxonomy" id="412755"/>
    <lineage>
        <taxon>unclassified sequences</taxon>
        <taxon>metagenomes</taxon>
        <taxon>ecological metagenomes</taxon>
    </lineage>
</organism>